<dbReference type="InterPro" id="IPR058625">
    <property type="entry name" value="MdtA-like_BSH"/>
</dbReference>
<dbReference type="Gene3D" id="1.10.287.470">
    <property type="entry name" value="Helix hairpin bin"/>
    <property type="match status" value="1"/>
</dbReference>
<dbReference type="KEGG" id="acom:CEW83_00155"/>
<dbReference type="Gene3D" id="2.40.30.170">
    <property type="match status" value="1"/>
</dbReference>
<accession>A0A2U8GK50</accession>
<keyword evidence="1" id="KW-0175">Coiled coil</keyword>
<sequence>MVSRSSSHKSAWLVLVLVLALAGAVAVWQGMAASESQPNLVSGNGRLESTSYDVATRLSGRLMALGPKEGDLVEQGDELGLIDARDLQAQLLQSEALVQQARQTAAEARATVLRYQSERALAATTLKRTQELVARKFLSPQRLDQDRNAVQQADAALAASRLRVEAADAAVLAAEANVTRIRSNLDDARLLAPVSGRVLYRLAEPGEVLASGARVLTVLDPSDVFMTVFVPAETAGQVQLGAEARLQVDALGAEAVPARVSFVAERAQFTPREVETRNEREKLMFRVKLQLDADWLAAHPDVIKPGMPAVGWLRLDATQPWPDSLPAR</sequence>
<feature type="coiled-coil region" evidence="1">
    <location>
        <begin position="84"/>
        <end position="118"/>
    </location>
</feature>
<evidence type="ECO:0000313" key="3">
    <source>
        <dbReference type="EMBL" id="AWI73831.1"/>
    </source>
</evidence>
<dbReference type="Gene3D" id="2.40.50.100">
    <property type="match status" value="1"/>
</dbReference>
<proteinExistence type="predicted"/>
<dbReference type="AlphaFoldDB" id="A0A2U8GK50"/>
<feature type="domain" description="Multidrug resistance protein MdtA-like barrel-sandwich hybrid" evidence="2">
    <location>
        <begin position="53"/>
        <end position="214"/>
    </location>
</feature>
<protein>
    <submittedName>
        <fullName evidence="3">Efflux transporter periplasmic adaptor subunit</fullName>
    </submittedName>
</protein>
<dbReference type="Proteomes" id="UP000244930">
    <property type="component" value="Chromosome"/>
</dbReference>
<dbReference type="Pfam" id="PF25917">
    <property type="entry name" value="BSH_RND"/>
    <property type="match status" value="1"/>
</dbReference>
<dbReference type="EMBL" id="CP022187">
    <property type="protein sequence ID" value="AWI73831.1"/>
    <property type="molecule type" value="Genomic_DNA"/>
</dbReference>
<evidence type="ECO:0000313" key="4">
    <source>
        <dbReference type="Proteomes" id="UP000244930"/>
    </source>
</evidence>
<dbReference type="PANTHER" id="PTHR30438:SF2">
    <property type="entry name" value="MEMBRANE PROTEIN"/>
    <property type="match status" value="1"/>
</dbReference>
<evidence type="ECO:0000259" key="2">
    <source>
        <dbReference type="Pfam" id="PF25917"/>
    </source>
</evidence>
<dbReference type="PANTHER" id="PTHR30438">
    <property type="entry name" value="36 KDA ANTIGEN-RELATED"/>
    <property type="match status" value="1"/>
</dbReference>
<gene>
    <name evidence="3" type="ORF">CEW83_00155</name>
</gene>
<dbReference type="GO" id="GO:0005886">
    <property type="term" value="C:plasma membrane"/>
    <property type="evidence" value="ECO:0007669"/>
    <property type="project" value="TreeGrafter"/>
</dbReference>
<organism evidence="3 4">
    <name type="scientific">Parazoarcus communis</name>
    <dbReference type="NCBI Taxonomy" id="41977"/>
    <lineage>
        <taxon>Bacteria</taxon>
        <taxon>Pseudomonadati</taxon>
        <taxon>Pseudomonadota</taxon>
        <taxon>Betaproteobacteria</taxon>
        <taxon>Rhodocyclales</taxon>
        <taxon>Zoogloeaceae</taxon>
        <taxon>Parazoarcus</taxon>
    </lineage>
</organism>
<name>A0A2U8GK50_9RHOO</name>
<keyword evidence="4" id="KW-1185">Reference proteome</keyword>
<dbReference type="SUPFAM" id="SSF111369">
    <property type="entry name" value="HlyD-like secretion proteins"/>
    <property type="match status" value="2"/>
</dbReference>
<evidence type="ECO:0000256" key="1">
    <source>
        <dbReference type="SAM" id="Coils"/>
    </source>
</evidence>
<reference evidence="3 4" key="1">
    <citation type="submission" date="2017-06" db="EMBL/GenBank/DDBJ databases">
        <title>Azoarcus.</title>
        <authorList>
            <person name="Woo J.-H."/>
            <person name="Kim H.-S."/>
        </authorList>
    </citation>
    <scope>NUCLEOTIDE SEQUENCE [LARGE SCALE GENOMIC DNA]</scope>
    <source>
        <strain evidence="3 4">TSPY31</strain>
    </source>
</reference>
<dbReference type="RefSeq" id="WP_108947540.1">
    <property type="nucleotide sequence ID" value="NZ_CP022187.1"/>
</dbReference>